<proteinExistence type="predicted"/>
<dbReference type="InterPro" id="IPR039569">
    <property type="entry name" value="FAS1-like_DH_region"/>
</dbReference>
<feature type="domain" description="FAS1-like dehydratase" evidence="2">
    <location>
        <begin position="4"/>
        <end position="137"/>
    </location>
</feature>
<evidence type="ECO:0000256" key="1">
    <source>
        <dbReference type="SAM" id="MobiDB-lite"/>
    </source>
</evidence>
<accession>A0ABT0K1S4</accession>
<evidence type="ECO:0000259" key="2">
    <source>
        <dbReference type="Pfam" id="PF13452"/>
    </source>
</evidence>
<dbReference type="RefSeq" id="WP_163548049.1">
    <property type="nucleotide sequence ID" value="NZ_JALKFT010000020.1"/>
</dbReference>
<dbReference type="Proteomes" id="UP001201873">
    <property type="component" value="Unassembled WGS sequence"/>
</dbReference>
<dbReference type="InterPro" id="IPR029069">
    <property type="entry name" value="HotDog_dom_sf"/>
</dbReference>
<organism evidence="3 4">
    <name type="scientific">Frankia umida</name>
    <dbReference type="NCBI Taxonomy" id="573489"/>
    <lineage>
        <taxon>Bacteria</taxon>
        <taxon>Bacillati</taxon>
        <taxon>Actinomycetota</taxon>
        <taxon>Actinomycetes</taxon>
        <taxon>Frankiales</taxon>
        <taxon>Frankiaceae</taxon>
        <taxon>Frankia</taxon>
    </lineage>
</organism>
<evidence type="ECO:0000313" key="3">
    <source>
        <dbReference type="EMBL" id="MCK9877702.1"/>
    </source>
</evidence>
<evidence type="ECO:0000313" key="4">
    <source>
        <dbReference type="Proteomes" id="UP001201873"/>
    </source>
</evidence>
<dbReference type="EMBL" id="JALKFT010000020">
    <property type="protein sequence ID" value="MCK9877702.1"/>
    <property type="molecule type" value="Genomic_DNA"/>
</dbReference>
<comment type="caution">
    <text evidence="3">The sequence shown here is derived from an EMBL/GenBank/DDBJ whole genome shotgun (WGS) entry which is preliminary data.</text>
</comment>
<dbReference type="SUPFAM" id="SSF54637">
    <property type="entry name" value="Thioesterase/thiol ester dehydrase-isomerase"/>
    <property type="match status" value="1"/>
</dbReference>
<reference evidence="3 4" key="1">
    <citation type="submission" date="2022-04" db="EMBL/GenBank/DDBJ databases">
        <title>Genome diversity in the genus Frankia.</title>
        <authorList>
            <person name="Carlos-Shanley C."/>
            <person name="Hahn D."/>
        </authorList>
    </citation>
    <scope>NUCLEOTIDE SEQUENCE [LARGE SCALE GENOMIC DNA]</scope>
    <source>
        <strain evidence="3 4">Ag45/Mut15</strain>
    </source>
</reference>
<sequence>MSTYTFPVEAGAVLLFSRAVGYPDSAYGDGTAGAPPTFTQSGAQFDPEFHLRPKYGEPWRGSGRTPSGVPTPATSGGGSLHAEQSYEYHRPVRVGDVLTAVQIPGKEWEKAGRRGGSLTFRETITEFRDAAGELVVTARSVVVIPSKVVESPAEGGATAGVAQ</sequence>
<dbReference type="Gene3D" id="3.10.129.10">
    <property type="entry name" value="Hotdog Thioesterase"/>
    <property type="match status" value="1"/>
</dbReference>
<protein>
    <submittedName>
        <fullName evidence="3">MaoC family dehydratase N-terminal domain-containing protein</fullName>
    </submittedName>
</protein>
<gene>
    <name evidence="3" type="ORF">MXD59_18295</name>
</gene>
<keyword evidence="4" id="KW-1185">Reference proteome</keyword>
<name>A0ABT0K1S4_9ACTN</name>
<feature type="region of interest" description="Disordered" evidence="1">
    <location>
        <begin position="56"/>
        <end position="82"/>
    </location>
</feature>
<dbReference type="Pfam" id="PF13452">
    <property type="entry name" value="FAS1_DH_region"/>
    <property type="match status" value="1"/>
</dbReference>